<dbReference type="EMBL" id="QZAF01000251">
    <property type="protein sequence ID" value="THV69494.1"/>
    <property type="molecule type" value="Genomic_DNA"/>
</dbReference>
<evidence type="ECO:0000313" key="9">
    <source>
        <dbReference type="EMBL" id="THV69494.1"/>
    </source>
</evidence>
<dbReference type="PANTHER" id="PTHR33938:SF2">
    <property type="entry name" value="CARBOXYLIC ESTER HYDROLASE"/>
    <property type="match status" value="1"/>
</dbReference>
<evidence type="ECO:0000256" key="2">
    <source>
        <dbReference type="ARBA" id="ARBA00022487"/>
    </source>
</evidence>
<dbReference type="InterPro" id="IPR011118">
    <property type="entry name" value="Tannase/feruloyl_esterase"/>
</dbReference>
<evidence type="ECO:0000256" key="4">
    <source>
        <dbReference type="ARBA" id="ARBA00022729"/>
    </source>
</evidence>
<proteinExistence type="inferred from homology"/>
<evidence type="ECO:0000256" key="3">
    <source>
        <dbReference type="ARBA" id="ARBA00022723"/>
    </source>
</evidence>
<evidence type="ECO:0000256" key="8">
    <source>
        <dbReference type="RuleBase" id="RU361238"/>
    </source>
</evidence>
<dbReference type="GO" id="GO:0046872">
    <property type="term" value="F:metal ion binding"/>
    <property type="evidence" value="ECO:0007669"/>
    <property type="project" value="UniProtKB-KW"/>
</dbReference>
<gene>
    <name evidence="9" type="ORF">D6D28_05865</name>
</gene>
<dbReference type="Pfam" id="PF07519">
    <property type="entry name" value="Tannase"/>
    <property type="match status" value="2"/>
</dbReference>
<sequence length="575" mass="62611">MINSTFQALDAAKLTTILQIFMNGMARKDIRQLGLLELPDTTTQTRLAAVAALTSGAVAITCDKDSLQSAFSSIATVDFATWMPANSTFNVPKADIAYPTAPTQLRAACAVQVSVKNGTSNYGFGVFLPDEWNGRFLAVGNGGFAGGINWLDMGAGLGYGFAVMSTDTGHNSVNNNGSWAYHNEGAILDWGYRAMHGSTVLGKQLTTAYYSNDILYSYYSGCSTGGRQGLRNLQLFPDDFDGVVAGAPAWWTNHLQPWTAKVGSYNLPNTSAHHIPPTLFPAIGAEVMRQCDGADGVVDTIISDPGACDFNPDLLLCTPSKNTSCLTVSQLNTLHQIYSDYVDTNQTFVFPHLWMGSEAQWVPLLGLNAPNNLGLHYVQYFLQRGPEWQWQDFDYGVIQQADAQDPGNATADDFDLSPFMERGGKLLHYHGMGDGLIPTGSSVYLHSQIFRTLAPKGVDLDSFYRFFLVPGMQHCTNTATTVNAPWYFAGANQAATLSSSVSGVPGFRDAKHDVLLAMMAWVENGTAPAEIIATKWVNDTLQDKVMRQRPLCMWPKKQKWSGEGDVNAAETWSCE</sequence>
<dbReference type="EC" id="3.1.1.-" evidence="8"/>
<dbReference type="Proteomes" id="UP000304951">
    <property type="component" value="Unassembled WGS sequence"/>
</dbReference>
<dbReference type="GO" id="GO:0030600">
    <property type="term" value="F:feruloyl esterase activity"/>
    <property type="evidence" value="ECO:0007669"/>
    <property type="project" value="UniProtKB-ARBA"/>
</dbReference>
<keyword evidence="4" id="KW-0732">Signal</keyword>
<dbReference type="InterPro" id="IPR029058">
    <property type="entry name" value="AB_hydrolase_fold"/>
</dbReference>
<evidence type="ECO:0000256" key="6">
    <source>
        <dbReference type="ARBA" id="ARBA00022837"/>
    </source>
</evidence>
<evidence type="ECO:0000313" key="10">
    <source>
        <dbReference type="Proteomes" id="UP000304951"/>
    </source>
</evidence>
<keyword evidence="3" id="KW-0479">Metal-binding</keyword>
<keyword evidence="7" id="KW-1015">Disulfide bond</keyword>
<keyword evidence="5 8" id="KW-0378">Hydrolase</keyword>
<protein>
    <recommendedName>
        <fullName evidence="8">Carboxylic ester hydrolase</fullName>
        <ecNumber evidence="8">3.1.1.-</ecNumber>
    </recommendedName>
</protein>
<organism evidence="9 10">
    <name type="scientific">Aureobasidium pullulans</name>
    <name type="common">Black yeast</name>
    <name type="synonym">Pullularia pullulans</name>
    <dbReference type="NCBI Taxonomy" id="5580"/>
    <lineage>
        <taxon>Eukaryota</taxon>
        <taxon>Fungi</taxon>
        <taxon>Dikarya</taxon>
        <taxon>Ascomycota</taxon>
        <taxon>Pezizomycotina</taxon>
        <taxon>Dothideomycetes</taxon>
        <taxon>Dothideomycetidae</taxon>
        <taxon>Dothideales</taxon>
        <taxon>Saccotheciaceae</taxon>
        <taxon>Aureobasidium</taxon>
    </lineage>
</organism>
<evidence type="ECO:0000256" key="1">
    <source>
        <dbReference type="ARBA" id="ARBA00006249"/>
    </source>
</evidence>
<dbReference type="SUPFAM" id="SSF53474">
    <property type="entry name" value="alpha/beta-Hydrolases"/>
    <property type="match status" value="1"/>
</dbReference>
<evidence type="ECO:0000256" key="5">
    <source>
        <dbReference type="ARBA" id="ARBA00022801"/>
    </source>
</evidence>
<keyword evidence="6" id="KW-0106">Calcium</keyword>
<accession>A0A4S8SFV2</accession>
<reference evidence="9 10" key="1">
    <citation type="submission" date="2018-10" db="EMBL/GenBank/DDBJ databases">
        <title>Fifty Aureobasidium pullulans genomes reveal a recombining polyextremotolerant generalist.</title>
        <authorList>
            <person name="Gostincar C."/>
            <person name="Turk M."/>
            <person name="Zajc J."/>
            <person name="Gunde-Cimerman N."/>
        </authorList>
    </citation>
    <scope>NUCLEOTIDE SEQUENCE [LARGE SCALE GENOMIC DNA]</scope>
    <source>
        <strain evidence="9 10">EXF-11900</strain>
    </source>
</reference>
<dbReference type="AlphaFoldDB" id="A0A4S8SFV2"/>
<dbReference type="PANTHER" id="PTHR33938">
    <property type="entry name" value="FERULOYL ESTERASE B-RELATED"/>
    <property type="match status" value="1"/>
</dbReference>
<comment type="caution">
    <text evidence="9">The sequence shown here is derived from an EMBL/GenBank/DDBJ whole genome shotgun (WGS) entry which is preliminary data.</text>
</comment>
<comment type="similarity">
    <text evidence="1 8">Belongs to the tannase family.</text>
</comment>
<evidence type="ECO:0000256" key="7">
    <source>
        <dbReference type="ARBA" id="ARBA00023157"/>
    </source>
</evidence>
<keyword evidence="2" id="KW-0719">Serine esterase</keyword>
<name>A0A4S8SFV2_AURPU</name>